<accession>A0A1I9YR13</accession>
<gene>
    <name evidence="1" type="ORF">BJG93_25375</name>
</gene>
<keyword evidence="2" id="KW-1185">Reference proteome</keyword>
<dbReference type="Proteomes" id="UP000179860">
    <property type="component" value="Chromosome 2"/>
</dbReference>
<proteinExistence type="predicted"/>
<dbReference type="EMBL" id="CP017562">
    <property type="protein sequence ID" value="APA88647.1"/>
    <property type="molecule type" value="Genomic_DNA"/>
</dbReference>
<dbReference type="KEGG" id="pspw:BJG93_25375"/>
<evidence type="ECO:0008006" key="3">
    <source>
        <dbReference type="Google" id="ProtNLM"/>
    </source>
</evidence>
<dbReference type="RefSeq" id="WP_027196133.1">
    <property type="nucleotide sequence ID" value="NZ_CP017562.2"/>
</dbReference>
<evidence type="ECO:0000313" key="1">
    <source>
        <dbReference type="EMBL" id="APA88647.1"/>
    </source>
</evidence>
<organism evidence="1 2">
    <name type="scientific">Paraburkholderia sprentiae WSM5005</name>
    <dbReference type="NCBI Taxonomy" id="754502"/>
    <lineage>
        <taxon>Bacteria</taxon>
        <taxon>Pseudomonadati</taxon>
        <taxon>Pseudomonadota</taxon>
        <taxon>Betaproteobacteria</taxon>
        <taxon>Burkholderiales</taxon>
        <taxon>Burkholderiaceae</taxon>
        <taxon>Paraburkholderia</taxon>
    </lineage>
</organism>
<dbReference type="AlphaFoldDB" id="A0A1I9YR13"/>
<reference evidence="1" key="2">
    <citation type="submission" date="2021-06" db="EMBL/GenBank/DDBJ databases">
        <authorList>
            <person name="Rogers T.H."/>
            <person name="Ramsay J.P."/>
            <person name="Wang P."/>
            <person name="Terpolilli J."/>
        </authorList>
    </citation>
    <scope>NUCLEOTIDE SEQUENCE</scope>
    <source>
        <strain evidence="1">WSM5005</strain>
    </source>
</reference>
<evidence type="ECO:0000313" key="2">
    <source>
        <dbReference type="Proteomes" id="UP000179860"/>
    </source>
</evidence>
<reference evidence="1" key="1">
    <citation type="submission" date="2016-09" db="EMBL/GenBank/DDBJ databases">
        <title>The Complete Genome of Burkholderia sprentiae wsm5005.</title>
        <authorList>
            <person name="De Meyer S."/>
            <person name="Wang P."/>
            <person name="Terpolilli J."/>
        </authorList>
    </citation>
    <scope>NUCLEOTIDE SEQUENCE [LARGE SCALE GENOMIC DNA]</scope>
    <source>
        <strain evidence="1">WSM5005</strain>
    </source>
</reference>
<name>A0A1I9YR13_9BURK</name>
<sequence>MNVTQTAASVAMQVMQQSSQGVAAHTPQSGALALVEAEAASAPPVSANGMVGSIINTFA</sequence>
<protein>
    <recommendedName>
        <fullName evidence="3">Motility protein</fullName>
    </recommendedName>
</protein>